<dbReference type="SUPFAM" id="SSF47413">
    <property type="entry name" value="lambda repressor-like DNA-binding domains"/>
    <property type="match status" value="1"/>
</dbReference>
<dbReference type="AlphaFoldDB" id="A0A927LE91"/>
<evidence type="ECO:0000259" key="1">
    <source>
        <dbReference type="PROSITE" id="PS50943"/>
    </source>
</evidence>
<comment type="caution">
    <text evidence="2">The sequence shown here is derived from an EMBL/GenBank/DDBJ whole genome shotgun (WGS) entry which is preliminary data.</text>
</comment>
<proteinExistence type="predicted"/>
<evidence type="ECO:0000313" key="2">
    <source>
        <dbReference type="EMBL" id="MBD9730188.1"/>
    </source>
</evidence>
<dbReference type="InterPro" id="IPR010982">
    <property type="entry name" value="Lambda_DNA-bd_dom_sf"/>
</dbReference>
<dbReference type="Gene3D" id="1.10.260.40">
    <property type="entry name" value="lambda repressor-like DNA-binding domains"/>
    <property type="match status" value="1"/>
</dbReference>
<dbReference type="RefSeq" id="WP_192366158.1">
    <property type="nucleotide sequence ID" value="NZ_CP119182.1"/>
</dbReference>
<gene>
    <name evidence="2" type="ORF">IHE70_44985</name>
</gene>
<dbReference type="GO" id="GO:0003677">
    <property type="term" value="F:DNA binding"/>
    <property type="evidence" value="ECO:0007669"/>
    <property type="project" value="InterPro"/>
</dbReference>
<reference evidence="2" key="1">
    <citation type="submission" date="2020-09" db="EMBL/GenBank/DDBJ databases">
        <title>Streptomyces canutascabiei sp. nov., which causes potato common scab and is distributed across the world.</title>
        <authorList>
            <person name="Nguyen H.P."/>
            <person name="Weisberg A.J."/>
            <person name="Chang J.H."/>
            <person name="Clarke C.R."/>
        </authorList>
    </citation>
    <scope>NUCLEOTIDE SEQUENCE</scope>
    <source>
        <strain evidence="2">ID-01-6.2a</strain>
    </source>
</reference>
<sequence length="218" mass="23775">MTVTVAEGVGLLEPLLSRKLPVMSTPPRPKTQVTDPTGKTVADNVRRIRDEVRGWSTYELSRKLSDAGRPIAASALAKIERAERRVDVGDLMALAVALEVHPAALLFPPTVAGDAELTGGGRIAAGIVWEWAEGERPLKLPPNDDGAAHNAFQADARPAGRRKFVAGPVRGRLADEGRERFAQLREQFERETGEQIDEETFRRVFVRYIGGDSGKSVD</sequence>
<protein>
    <submittedName>
        <fullName evidence="2">Helix-turn-helix transcriptional regulator</fullName>
    </submittedName>
</protein>
<dbReference type="GeneID" id="79931659"/>
<name>A0A927LE91_9ACTN</name>
<organism evidence="2 3">
    <name type="scientific">Streptomyces caniscabiei</name>
    <dbReference type="NCBI Taxonomy" id="2746961"/>
    <lineage>
        <taxon>Bacteria</taxon>
        <taxon>Bacillati</taxon>
        <taxon>Actinomycetota</taxon>
        <taxon>Actinomycetes</taxon>
        <taxon>Kitasatosporales</taxon>
        <taxon>Streptomycetaceae</taxon>
        <taxon>Streptomyces</taxon>
    </lineage>
</organism>
<dbReference type="EMBL" id="JACYXT010000044">
    <property type="protein sequence ID" value="MBD9730188.1"/>
    <property type="molecule type" value="Genomic_DNA"/>
</dbReference>
<feature type="domain" description="HTH cro/C1-type" evidence="1">
    <location>
        <begin position="71"/>
        <end position="105"/>
    </location>
</feature>
<dbReference type="PROSITE" id="PS50943">
    <property type="entry name" value="HTH_CROC1"/>
    <property type="match status" value="1"/>
</dbReference>
<accession>A0A927LE91</accession>
<evidence type="ECO:0000313" key="3">
    <source>
        <dbReference type="Proteomes" id="UP000661025"/>
    </source>
</evidence>
<dbReference type="InterPro" id="IPR001387">
    <property type="entry name" value="Cro/C1-type_HTH"/>
</dbReference>
<dbReference type="Proteomes" id="UP000661025">
    <property type="component" value="Unassembled WGS sequence"/>
</dbReference>